<dbReference type="RefSeq" id="XP_012893869.1">
    <property type="nucleotide sequence ID" value="XM_013038415.1"/>
</dbReference>
<dbReference type="GeneID" id="24917552"/>
<proteinExistence type="predicted"/>
<evidence type="ECO:0000313" key="2">
    <source>
        <dbReference type="EMBL" id="CBK19821.2"/>
    </source>
</evidence>
<reference evidence="2" key="1">
    <citation type="submission" date="2010-02" db="EMBL/GenBank/DDBJ databases">
        <title>Sequencing and annotation of the Blastocystis hominis genome.</title>
        <authorList>
            <person name="Wincker P."/>
        </authorList>
    </citation>
    <scope>NUCLEOTIDE SEQUENCE</scope>
    <source>
        <strain evidence="2">Singapore isolate B</strain>
    </source>
</reference>
<sequence length="158" mass="18047">MRSYVEDIVAEEEAVNGIDLPVSQQGETQNKAPIAEAMFNLMKQYDRRSLSHVESPLGTPIRPEGKRRRREGSFSSKGIDLKNEVQSTQIILTPIKASPSQQRKHKCGFILSPVRKSTRLMKQQKQDIVSDKLVMTTYAYANNEYIKNKPIDACYRFL</sequence>
<name>D8LVI2_BLAHO</name>
<dbReference type="AlphaFoldDB" id="D8LVI2"/>
<protein>
    <submittedName>
        <fullName evidence="2">Uncharacterized protein</fullName>
    </submittedName>
</protein>
<feature type="region of interest" description="Disordered" evidence="1">
    <location>
        <begin position="50"/>
        <end position="79"/>
    </location>
</feature>
<evidence type="ECO:0000313" key="3">
    <source>
        <dbReference type="Proteomes" id="UP000008312"/>
    </source>
</evidence>
<dbReference type="Proteomes" id="UP000008312">
    <property type="component" value="Unassembled WGS sequence"/>
</dbReference>
<dbReference type="InParanoid" id="D8LVI2"/>
<evidence type="ECO:0000256" key="1">
    <source>
        <dbReference type="SAM" id="MobiDB-lite"/>
    </source>
</evidence>
<keyword evidence="3" id="KW-1185">Reference proteome</keyword>
<dbReference type="EMBL" id="FN668638">
    <property type="protein sequence ID" value="CBK19821.2"/>
    <property type="molecule type" value="Genomic_DNA"/>
</dbReference>
<dbReference type="OrthoDB" id="5600312at2759"/>
<accession>D8LVI2</accession>
<gene>
    <name evidence="2" type="ORF">GSBLH_T00000235001</name>
</gene>
<organism evidence="2">
    <name type="scientific">Blastocystis hominis</name>
    <dbReference type="NCBI Taxonomy" id="12968"/>
    <lineage>
        <taxon>Eukaryota</taxon>
        <taxon>Sar</taxon>
        <taxon>Stramenopiles</taxon>
        <taxon>Bigyra</taxon>
        <taxon>Opalozoa</taxon>
        <taxon>Opalinata</taxon>
        <taxon>Blastocystidae</taxon>
        <taxon>Blastocystis</taxon>
    </lineage>
</organism>